<dbReference type="InterPro" id="IPR014729">
    <property type="entry name" value="Rossmann-like_a/b/a_fold"/>
</dbReference>
<evidence type="ECO:0000259" key="2">
    <source>
        <dbReference type="Pfam" id="PF00582"/>
    </source>
</evidence>
<feature type="domain" description="UspA" evidence="2">
    <location>
        <begin position="7"/>
        <end position="139"/>
    </location>
</feature>
<dbReference type="InterPro" id="IPR006015">
    <property type="entry name" value="Universal_stress_UspA"/>
</dbReference>
<dbReference type="SUPFAM" id="SSF52402">
    <property type="entry name" value="Adenine nucleotide alpha hydrolases-like"/>
    <property type="match status" value="2"/>
</dbReference>
<comment type="caution">
    <text evidence="3">The sequence shown here is derived from an EMBL/GenBank/DDBJ whole genome shotgun (WGS) entry which is preliminary data.</text>
</comment>
<feature type="domain" description="UspA" evidence="2">
    <location>
        <begin position="156"/>
        <end position="298"/>
    </location>
</feature>
<protein>
    <submittedName>
        <fullName evidence="3">Universal stress protein</fullName>
    </submittedName>
</protein>
<evidence type="ECO:0000256" key="1">
    <source>
        <dbReference type="ARBA" id="ARBA00008791"/>
    </source>
</evidence>
<dbReference type="Proteomes" id="UP000263094">
    <property type="component" value="Unassembled WGS sequence"/>
</dbReference>
<dbReference type="Gene3D" id="3.40.50.620">
    <property type="entry name" value="HUPs"/>
    <property type="match status" value="2"/>
</dbReference>
<proteinExistence type="inferred from homology"/>
<dbReference type="RefSeq" id="WP_128557718.1">
    <property type="nucleotide sequence ID" value="NZ_QUAK01000116.1"/>
</dbReference>
<comment type="similarity">
    <text evidence="1">Belongs to the universal stress protein A family.</text>
</comment>
<sequence>MTGDNLVLAAVDGSDHSLKALDWALQEARFRGAEVLAVHVGPGDTVAPATVHPASRTPGFDRDLVRRRISEHIDGRVDLPALSYTAVNGPVAGTLAELAQNADLMVLGSRGLGGFRSLLLGSVGRKSAAHAPCPVVIVPDDDRAAEPAPPGGHGLVVLGMEPEETGDEVVEFAFAEARSRGARLQTVSTFLVPLTALAVVGELAVVDVNDPEAPSAVSELSALQTARLAPFRARYPDVAVQPVVRAVDPAGQLVDASVNADLVVVGRHRRRLRADAMMMGSVTGAVVAHAHGPIAVIPPRDA</sequence>
<dbReference type="PANTHER" id="PTHR46268:SF6">
    <property type="entry name" value="UNIVERSAL STRESS PROTEIN UP12"/>
    <property type="match status" value="1"/>
</dbReference>
<evidence type="ECO:0000313" key="4">
    <source>
        <dbReference type="Proteomes" id="UP000263094"/>
    </source>
</evidence>
<evidence type="ECO:0000313" key="3">
    <source>
        <dbReference type="EMBL" id="RFU84680.1"/>
    </source>
</evidence>
<dbReference type="AlphaFoldDB" id="A0A372M243"/>
<name>A0A372M243_9ACTN</name>
<reference evidence="3 4" key="1">
    <citation type="submission" date="2018-08" db="EMBL/GenBank/DDBJ databases">
        <title>Isolation, diversity and antifungal activity of Actinobacteria from wheat.</title>
        <authorList>
            <person name="Han C."/>
        </authorList>
    </citation>
    <scope>NUCLEOTIDE SEQUENCE [LARGE SCALE GENOMIC DNA]</scope>
    <source>
        <strain evidence="3 4">NEAU-YY421</strain>
    </source>
</reference>
<dbReference type="OrthoDB" id="3871731at2"/>
<dbReference type="InterPro" id="IPR006016">
    <property type="entry name" value="UspA"/>
</dbReference>
<gene>
    <name evidence="3" type="ORF">DY218_21425</name>
</gene>
<dbReference type="PRINTS" id="PR01438">
    <property type="entry name" value="UNVRSLSTRESS"/>
</dbReference>
<organism evidence="3 4">
    <name type="scientific">Streptomyces triticagri</name>
    <dbReference type="NCBI Taxonomy" id="2293568"/>
    <lineage>
        <taxon>Bacteria</taxon>
        <taxon>Bacillati</taxon>
        <taxon>Actinomycetota</taxon>
        <taxon>Actinomycetes</taxon>
        <taxon>Kitasatosporales</taxon>
        <taxon>Streptomycetaceae</taxon>
        <taxon>Streptomyces</taxon>
    </lineage>
</organism>
<keyword evidence="4" id="KW-1185">Reference proteome</keyword>
<dbReference type="CDD" id="cd23659">
    <property type="entry name" value="USP_At3g01520-like"/>
    <property type="match status" value="1"/>
</dbReference>
<dbReference type="EMBL" id="QUAK01000116">
    <property type="protein sequence ID" value="RFU84680.1"/>
    <property type="molecule type" value="Genomic_DNA"/>
</dbReference>
<dbReference type="PANTHER" id="PTHR46268">
    <property type="entry name" value="STRESS RESPONSE PROTEIN NHAX"/>
    <property type="match status" value="1"/>
</dbReference>
<dbReference type="Pfam" id="PF00582">
    <property type="entry name" value="Usp"/>
    <property type="match status" value="2"/>
</dbReference>
<accession>A0A372M243</accession>